<dbReference type="Proteomes" id="UP001652626">
    <property type="component" value="Chromosome 27"/>
</dbReference>
<sequence length="352" mass="39671">MQKWPMINKNITMKIIRSITILSLLGFVCGAPISIDNDDEKILITKSMFPKEFIKYKAEHEIVNLLLPINSLNFDEDESSESSSEETEKEILLFFVEADIDSNGNRVDQGLYVLKEGKATKLLDHGRDAAASGDDSKLVFFGAKDGIYVYNNKNNSADKYGTVDDSIIGIAKEKTGDVIYILTENHELFKVSNAGTTKEKLDDVVNAKQIVLDYSDNIYFYSDDKQAYVRTADDIKKIEGLPENPSSVTLIKPPFILENAVLFNVDNIVYIIYANGTSEHAGFEFKPKVKPSAYAPEAALLQYYAYDKNIYEYNILTIIFGTVLEELKNYLNKVSDDIQSLSTKSRKYRESA</sequence>
<protein>
    <submittedName>
        <fullName evidence="2">Uncharacterized protein LOC113392023</fullName>
    </submittedName>
</protein>
<accession>A0A8B8HHK2</accession>
<dbReference type="RefSeq" id="XP_026484010.2">
    <property type="nucleotide sequence ID" value="XM_026628225.2"/>
</dbReference>
<name>A0A8B8HHK2_VANTA</name>
<proteinExistence type="predicted"/>
<dbReference type="AlphaFoldDB" id="A0A8B8HHK2"/>
<reference evidence="2" key="1">
    <citation type="submission" date="2025-08" db="UniProtKB">
        <authorList>
            <consortium name="RefSeq"/>
        </authorList>
    </citation>
    <scope>IDENTIFICATION</scope>
    <source>
        <tissue evidence="2">Whole body</tissue>
    </source>
</reference>
<evidence type="ECO:0000313" key="2">
    <source>
        <dbReference type="RefSeq" id="XP_026484010.2"/>
    </source>
</evidence>
<dbReference type="OMA" id="CHHEDSN"/>
<organism evidence="1 2">
    <name type="scientific">Vanessa tameamea</name>
    <name type="common">Kamehameha butterfly</name>
    <dbReference type="NCBI Taxonomy" id="334116"/>
    <lineage>
        <taxon>Eukaryota</taxon>
        <taxon>Metazoa</taxon>
        <taxon>Ecdysozoa</taxon>
        <taxon>Arthropoda</taxon>
        <taxon>Hexapoda</taxon>
        <taxon>Insecta</taxon>
        <taxon>Pterygota</taxon>
        <taxon>Neoptera</taxon>
        <taxon>Endopterygota</taxon>
        <taxon>Lepidoptera</taxon>
        <taxon>Glossata</taxon>
        <taxon>Ditrysia</taxon>
        <taxon>Papilionoidea</taxon>
        <taxon>Nymphalidae</taxon>
        <taxon>Nymphalinae</taxon>
        <taxon>Vanessa</taxon>
    </lineage>
</organism>
<dbReference type="SUPFAM" id="SSF69304">
    <property type="entry name" value="Tricorn protease N-terminal domain"/>
    <property type="match status" value="1"/>
</dbReference>
<dbReference type="OrthoDB" id="7071878at2759"/>
<dbReference type="GeneID" id="113392023"/>
<evidence type="ECO:0000313" key="1">
    <source>
        <dbReference type="Proteomes" id="UP001652626"/>
    </source>
</evidence>
<gene>
    <name evidence="2" type="primary">LOC113392023</name>
</gene>
<keyword evidence="1" id="KW-1185">Reference proteome</keyword>